<comment type="caution">
    <text evidence="2">The sequence shown here is derived from an EMBL/GenBank/DDBJ whole genome shotgun (WGS) entry which is preliminary data.</text>
</comment>
<evidence type="ECO:0000313" key="2">
    <source>
        <dbReference type="EMBL" id="MBD2859502.1"/>
    </source>
</evidence>
<gene>
    <name evidence="2" type="ORF">IB286_10845</name>
</gene>
<sequence>MMRLFTLALVMMLSFAQGAFAGESNGVNGESKSTASFDQKEVMAKAEGFFGDVSEGLAKAISKVFEDQGEPNAIITGEEISGAIGIGVRYGQGEIQLPNGSARDIFWQGPSVGFDAGGNASKTFTLVYNLKNPEQIFQRFPGVEGSFYFVAGVGVNYLQSGNVIIAPIRTGVGMRTGANIGYLHFTKKKSWIPF</sequence>
<dbReference type="AlphaFoldDB" id="A0A927GX08"/>
<reference evidence="2" key="1">
    <citation type="submission" date="2020-09" db="EMBL/GenBank/DDBJ databases">
        <authorList>
            <person name="Yoon J.-W."/>
        </authorList>
    </citation>
    <scope>NUCLEOTIDE SEQUENCE</scope>
    <source>
        <strain evidence="2">KMU-158</strain>
    </source>
</reference>
<evidence type="ECO:0000256" key="1">
    <source>
        <dbReference type="SAM" id="SignalP"/>
    </source>
</evidence>
<dbReference type="EMBL" id="JACXLD010000005">
    <property type="protein sequence ID" value="MBD2859502.1"/>
    <property type="molecule type" value="Genomic_DNA"/>
</dbReference>
<name>A0A927GX08_9GAMM</name>
<dbReference type="InterPro" id="IPR008325">
    <property type="entry name" value="EipA-like"/>
</dbReference>
<accession>A0A927GX08</accession>
<feature type="chain" id="PRO_5037134895" evidence="1">
    <location>
        <begin position="22"/>
        <end position="194"/>
    </location>
</feature>
<keyword evidence="1" id="KW-0732">Signal</keyword>
<dbReference type="Pfam" id="PF06577">
    <property type="entry name" value="EipA"/>
    <property type="match status" value="1"/>
</dbReference>
<organism evidence="2 3">
    <name type="scientific">Spongiibacter pelagi</name>
    <dbReference type="NCBI Taxonomy" id="2760804"/>
    <lineage>
        <taxon>Bacteria</taxon>
        <taxon>Pseudomonadati</taxon>
        <taxon>Pseudomonadota</taxon>
        <taxon>Gammaproteobacteria</taxon>
        <taxon>Cellvibrionales</taxon>
        <taxon>Spongiibacteraceae</taxon>
        <taxon>Spongiibacter</taxon>
    </lineage>
</organism>
<keyword evidence="3" id="KW-1185">Reference proteome</keyword>
<evidence type="ECO:0000313" key="3">
    <source>
        <dbReference type="Proteomes" id="UP000610558"/>
    </source>
</evidence>
<proteinExistence type="predicted"/>
<dbReference type="Proteomes" id="UP000610558">
    <property type="component" value="Unassembled WGS sequence"/>
</dbReference>
<protein>
    <submittedName>
        <fullName evidence="2">DUF1134 domain-containing protein</fullName>
    </submittedName>
</protein>
<feature type="signal peptide" evidence="1">
    <location>
        <begin position="1"/>
        <end position="21"/>
    </location>
</feature>